<protein>
    <submittedName>
        <fullName evidence="2">Uncharacterized protein</fullName>
    </submittedName>
</protein>
<dbReference type="EMBL" id="JANPWB010000001">
    <property type="protein sequence ID" value="KAJ1213650.1"/>
    <property type="molecule type" value="Genomic_DNA"/>
</dbReference>
<feature type="region of interest" description="Disordered" evidence="1">
    <location>
        <begin position="1"/>
        <end position="34"/>
    </location>
</feature>
<dbReference type="AlphaFoldDB" id="A0AAV7WHZ3"/>
<name>A0AAV7WHZ3_PLEWA</name>
<reference evidence="2" key="1">
    <citation type="journal article" date="2022" name="bioRxiv">
        <title>Sequencing and chromosome-scale assembly of the giantPleurodeles waltlgenome.</title>
        <authorList>
            <person name="Brown T."/>
            <person name="Elewa A."/>
            <person name="Iarovenko S."/>
            <person name="Subramanian E."/>
            <person name="Araus A.J."/>
            <person name="Petzold A."/>
            <person name="Susuki M."/>
            <person name="Suzuki K.-i.T."/>
            <person name="Hayashi T."/>
            <person name="Toyoda A."/>
            <person name="Oliveira C."/>
            <person name="Osipova E."/>
            <person name="Leigh N.D."/>
            <person name="Simon A."/>
            <person name="Yun M.H."/>
        </authorList>
    </citation>
    <scope>NUCLEOTIDE SEQUENCE</scope>
    <source>
        <strain evidence="2">20211129_DDA</strain>
        <tissue evidence="2">Liver</tissue>
    </source>
</reference>
<dbReference type="Proteomes" id="UP001066276">
    <property type="component" value="Chromosome 1_1"/>
</dbReference>
<accession>A0AAV7WHZ3</accession>
<gene>
    <name evidence="2" type="ORF">NDU88_001282</name>
</gene>
<evidence type="ECO:0000313" key="3">
    <source>
        <dbReference type="Proteomes" id="UP001066276"/>
    </source>
</evidence>
<keyword evidence="3" id="KW-1185">Reference proteome</keyword>
<feature type="compositionally biased region" description="Acidic residues" evidence="1">
    <location>
        <begin position="1"/>
        <end position="15"/>
    </location>
</feature>
<proteinExistence type="predicted"/>
<comment type="caution">
    <text evidence="2">The sequence shown here is derived from an EMBL/GenBank/DDBJ whole genome shotgun (WGS) entry which is preliminary data.</text>
</comment>
<evidence type="ECO:0000256" key="1">
    <source>
        <dbReference type="SAM" id="MobiDB-lite"/>
    </source>
</evidence>
<sequence>MEGDESPTASDEETETDRPWCPSSDPKDPSGNLHRLLLEGSPQLIAWRITGDDGKSQDFRARLQKYFPRRGRTGLPNAIAPPGLDGWVGVAKGT</sequence>
<organism evidence="2 3">
    <name type="scientific">Pleurodeles waltl</name>
    <name type="common">Iberian ribbed newt</name>
    <dbReference type="NCBI Taxonomy" id="8319"/>
    <lineage>
        <taxon>Eukaryota</taxon>
        <taxon>Metazoa</taxon>
        <taxon>Chordata</taxon>
        <taxon>Craniata</taxon>
        <taxon>Vertebrata</taxon>
        <taxon>Euteleostomi</taxon>
        <taxon>Amphibia</taxon>
        <taxon>Batrachia</taxon>
        <taxon>Caudata</taxon>
        <taxon>Salamandroidea</taxon>
        <taxon>Salamandridae</taxon>
        <taxon>Pleurodelinae</taxon>
        <taxon>Pleurodeles</taxon>
    </lineage>
</organism>
<evidence type="ECO:0000313" key="2">
    <source>
        <dbReference type="EMBL" id="KAJ1213650.1"/>
    </source>
</evidence>